<feature type="transmembrane region" description="Helical" evidence="10">
    <location>
        <begin position="320"/>
        <end position="340"/>
    </location>
</feature>
<dbReference type="Pfam" id="PF01094">
    <property type="entry name" value="ANF_receptor"/>
    <property type="match status" value="1"/>
</dbReference>
<keyword evidence="2 10" id="KW-0812">Transmembrane</keyword>
<proteinExistence type="predicted"/>
<dbReference type="InterPro" id="IPR002455">
    <property type="entry name" value="GPCR3_GABA-B"/>
</dbReference>
<dbReference type="PROSITE" id="PS50259">
    <property type="entry name" value="G_PROTEIN_RECEP_F3_4"/>
    <property type="match status" value="1"/>
</dbReference>
<comment type="subcellular location">
    <subcellularLocation>
        <location evidence="1">Membrane</location>
        <topology evidence="1">Multi-pass membrane protein</topology>
    </subcellularLocation>
</comment>
<evidence type="ECO:0000313" key="13">
    <source>
        <dbReference type="Proteomes" id="UP001165060"/>
    </source>
</evidence>
<gene>
    <name evidence="12" type="ORF">TeGR_g4057</name>
</gene>
<evidence type="ECO:0000256" key="5">
    <source>
        <dbReference type="ARBA" id="ARBA00023136"/>
    </source>
</evidence>
<dbReference type="EMBL" id="BRYB01006291">
    <property type="protein sequence ID" value="GMI54471.1"/>
    <property type="molecule type" value="Genomic_DNA"/>
</dbReference>
<dbReference type="CDD" id="cd15047">
    <property type="entry name" value="7tmC_GABA-B-like"/>
    <property type="match status" value="1"/>
</dbReference>
<evidence type="ECO:0000256" key="6">
    <source>
        <dbReference type="ARBA" id="ARBA00023170"/>
    </source>
</evidence>
<keyword evidence="13" id="KW-1185">Reference proteome</keyword>
<dbReference type="InterPro" id="IPR000337">
    <property type="entry name" value="GPCR_3"/>
</dbReference>
<keyword evidence="5 10" id="KW-0472">Membrane</keyword>
<dbReference type="PRINTS" id="PR00248">
    <property type="entry name" value="GPCRMGR"/>
</dbReference>
<keyword evidence="8" id="KW-0807">Transducer</keyword>
<feature type="transmembrane region" description="Helical" evidence="10">
    <location>
        <begin position="490"/>
        <end position="513"/>
    </location>
</feature>
<evidence type="ECO:0000256" key="3">
    <source>
        <dbReference type="ARBA" id="ARBA00022989"/>
    </source>
</evidence>
<protein>
    <recommendedName>
        <fullName evidence="11">G-protein coupled receptors family 3 profile domain-containing protein</fullName>
    </recommendedName>
</protein>
<feature type="transmembrane region" description="Helical" evidence="10">
    <location>
        <begin position="453"/>
        <end position="470"/>
    </location>
</feature>
<dbReference type="Pfam" id="PF00003">
    <property type="entry name" value="7tm_3"/>
    <property type="match status" value="1"/>
</dbReference>
<dbReference type="PANTHER" id="PTHR10519:SF20">
    <property type="entry name" value="G-PROTEIN COUPLED RECEPTOR 156-RELATED"/>
    <property type="match status" value="1"/>
</dbReference>
<dbReference type="Gene3D" id="3.40.50.2300">
    <property type="match status" value="2"/>
</dbReference>
<evidence type="ECO:0000313" key="12">
    <source>
        <dbReference type="EMBL" id="GMI54471.1"/>
    </source>
</evidence>
<dbReference type="InterPro" id="IPR017978">
    <property type="entry name" value="GPCR_3_C"/>
</dbReference>
<evidence type="ECO:0000256" key="7">
    <source>
        <dbReference type="ARBA" id="ARBA00023180"/>
    </source>
</evidence>
<evidence type="ECO:0000256" key="1">
    <source>
        <dbReference type="ARBA" id="ARBA00004141"/>
    </source>
</evidence>
<feature type="region of interest" description="Disordered" evidence="9">
    <location>
        <begin position="557"/>
        <end position="577"/>
    </location>
</feature>
<name>A0ABQ6NB68_9STRA</name>
<dbReference type="PANTHER" id="PTHR10519">
    <property type="entry name" value="GABA-B RECEPTOR"/>
    <property type="match status" value="1"/>
</dbReference>
<evidence type="ECO:0000256" key="10">
    <source>
        <dbReference type="SAM" id="Phobius"/>
    </source>
</evidence>
<keyword evidence="7" id="KW-0325">Glycoprotein</keyword>
<feature type="transmembrane region" description="Helical" evidence="10">
    <location>
        <begin position="286"/>
        <end position="308"/>
    </location>
</feature>
<organism evidence="12 13">
    <name type="scientific">Tetraparma gracilis</name>
    <dbReference type="NCBI Taxonomy" id="2962635"/>
    <lineage>
        <taxon>Eukaryota</taxon>
        <taxon>Sar</taxon>
        <taxon>Stramenopiles</taxon>
        <taxon>Ochrophyta</taxon>
        <taxon>Bolidophyceae</taxon>
        <taxon>Parmales</taxon>
        <taxon>Triparmaceae</taxon>
        <taxon>Tetraparma</taxon>
    </lineage>
</organism>
<evidence type="ECO:0000256" key="4">
    <source>
        <dbReference type="ARBA" id="ARBA00023040"/>
    </source>
</evidence>
<keyword evidence="6" id="KW-0675">Receptor</keyword>
<feature type="transmembrane region" description="Helical" evidence="10">
    <location>
        <begin position="360"/>
        <end position="378"/>
    </location>
</feature>
<comment type="caution">
    <text evidence="12">The sequence shown here is derived from an EMBL/GenBank/DDBJ whole genome shotgun (WGS) entry which is preliminary data.</text>
</comment>
<feature type="domain" description="G-protein coupled receptors family 3 profile" evidence="11">
    <location>
        <begin position="355"/>
        <end position="561"/>
    </location>
</feature>
<accession>A0ABQ6NB68</accession>
<reference evidence="12 13" key="1">
    <citation type="journal article" date="2023" name="Commun. Biol.">
        <title>Genome analysis of Parmales, the sister group of diatoms, reveals the evolutionary specialization of diatoms from phago-mixotrophs to photoautotrophs.</title>
        <authorList>
            <person name="Ban H."/>
            <person name="Sato S."/>
            <person name="Yoshikawa S."/>
            <person name="Yamada K."/>
            <person name="Nakamura Y."/>
            <person name="Ichinomiya M."/>
            <person name="Sato N."/>
            <person name="Blanc-Mathieu R."/>
            <person name="Endo H."/>
            <person name="Kuwata A."/>
            <person name="Ogata H."/>
        </authorList>
    </citation>
    <scope>NUCLEOTIDE SEQUENCE [LARGE SCALE GENOMIC DNA]</scope>
</reference>
<evidence type="ECO:0000256" key="9">
    <source>
        <dbReference type="SAM" id="MobiDB-lite"/>
    </source>
</evidence>
<dbReference type="InterPro" id="IPR001828">
    <property type="entry name" value="ANF_lig-bd_rcpt"/>
</dbReference>
<evidence type="ECO:0000259" key="11">
    <source>
        <dbReference type="PROSITE" id="PS50259"/>
    </source>
</evidence>
<feature type="compositionally biased region" description="Low complexity" evidence="9">
    <location>
        <begin position="557"/>
        <end position="567"/>
    </location>
</feature>
<keyword evidence="3 10" id="KW-1133">Transmembrane helix</keyword>
<keyword evidence="4" id="KW-0297">G-protein coupled receptor</keyword>
<feature type="transmembrane region" description="Helical" evidence="10">
    <location>
        <begin position="519"/>
        <end position="539"/>
    </location>
</feature>
<dbReference type="SUPFAM" id="SSF53822">
    <property type="entry name" value="Periplasmic binding protein-like I"/>
    <property type="match status" value="1"/>
</dbReference>
<dbReference type="InterPro" id="IPR028082">
    <property type="entry name" value="Peripla_BP_I"/>
</dbReference>
<dbReference type="Proteomes" id="UP001165060">
    <property type="component" value="Unassembled WGS sequence"/>
</dbReference>
<evidence type="ECO:0000256" key="8">
    <source>
        <dbReference type="ARBA" id="ARBA00023224"/>
    </source>
</evidence>
<evidence type="ECO:0000256" key="2">
    <source>
        <dbReference type="ARBA" id="ARBA00022692"/>
    </source>
</evidence>
<sequence length="601" mass="65350">MSYWSSSDALDDKAVYSYFGRTIPADSATTKAAAELMSNLGYNYVGVAYVDDPYGASWKDAFVAACSAMKCKDEAGNPTEESCPIQVITSGLVGGNQESVEQSVAIFKEADVKIGFIVTFDDDMNFFMDEAKKEDMVGEEYFWIFGDGVMTAAVEASGDTDPLRAHGHGRLSAIAGLAGNPHYDAFVAAWTDMDADTDFVAYAESLFHDYTADAGSQANLDAGAGGGWHPEGTDLKRMAKWTAANGFVNDVAEEPFVYGDGTTTPPVDRAVPFEEKNLVGAGLTTVGTLLVFGNYAIAAIFAFLTMKYQTHKVIRASQPMFLMLILVGCCVSTTAILFFGQDDGGDYANDGDINCMLQPIFYSLGFTFSFAALFAKITRISKIFGNRRLQKITITWVDMMKPIVALLVVDALLLILWSSSETAALKWTRTPKTVDAMGNTLESVGMCTAENPWVFGGLILALHFAVLVYGNYMCYKSRNVGTSFLESKYVFMAMVSNLQIMALGLPMLIMVYDNPVSNYFMRTGIVFMNDFGVMMLIFVPKFQLVFYGSPEDISGSTATSNNTSTGSDDVSKGEADGQEVLELRQENQELREKLEAAGAAQ</sequence>
<feature type="transmembrane region" description="Helical" evidence="10">
    <location>
        <begin position="399"/>
        <end position="417"/>
    </location>
</feature>